<name>A0ABU7ZC63_9PAST</name>
<proteinExistence type="predicted"/>
<dbReference type="EMBL" id="JBAJJM010000002">
    <property type="protein sequence ID" value="MEG9475050.1"/>
    <property type="molecule type" value="Genomic_DNA"/>
</dbReference>
<gene>
    <name evidence="1" type="ORF">V6W77_02035</name>
</gene>
<reference evidence="1" key="1">
    <citation type="submission" date="2023-12" db="EMBL/GenBank/DDBJ databases">
        <title>Mannheima indologenes sp. nov. proposed for Clade V organisms of Mannheimia.</title>
        <authorList>
            <person name="Christensen H."/>
        </authorList>
    </citation>
    <scope>NUCLEOTIDE SEQUENCE</scope>
    <source>
        <strain evidence="1">M14.4</strain>
    </source>
</reference>
<evidence type="ECO:0000313" key="2">
    <source>
        <dbReference type="Proteomes" id="UP001432017"/>
    </source>
</evidence>
<keyword evidence="2" id="KW-1185">Reference proteome</keyword>
<comment type="caution">
    <text evidence="1">The sequence shown here is derived from an EMBL/GenBank/DDBJ whole genome shotgun (WGS) entry which is preliminary data.</text>
</comment>
<protein>
    <submittedName>
        <fullName evidence="1">Uncharacterized protein</fullName>
    </submittedName>
</protein>
<sequence length="208" mass="24760">MSKTQAVKLILENLSMIEEVYNFVDKELSPSLFNAIDNTIKDELGDWVGFFDFYENDTTFCPKHFLTAELNKTLDYRNSIARYTFYQVDDINYYWISNLFNINGNLMKFTFVGHWGNENFNFTNGKWKKFCQQENEKYPQIQKAGFKFNEKEGNWYLPIQPLNIHKVIECYESDLDEAMDPIRDACRILLETHIYFEKIMEDAKSYKG</sequence>
<accession>A0ABU7ZC63</accession>
<dbReference type="Proteomes" id="UP001432017">
    <property type="component" value="Unassembled WGS sequence"/>
</dbReference>
<evidence type="ECO:0000313" key="1">
    <source>
        <dbReference type="EMBL" id="MEG9475050.1"/>
    </source>
</evidence>
<dbReference type="RefSeq" id="WP_334253645.1">
    <property type="nucleotide sequence ID" value="NZ_JBAJJM010000002.1"/>
</dbReference>
<organism evidence="1 2">
    <name type="scientific">Mannheimia indoligenes</name>
    <dbReference type="NCBI Taxonomy" id="3103145"/>
    <lineage>
        <taxon>Bacteria</taxon>
        <taxon>Pseudomonadati</taxon>
        <taxon>Pseudomonadota</taxon>
        <taxon>Gammaproteobacteria</taxon>
        <taxon>Pasteurellales</taxon>
        <taxon>Pasteurellaceae</taxon>
        <taxon>Mannheimia</taxon>
    </lineage>
</organism>